<dbReference type="EMBL" id="JACAQR010000047">
    <property type="protein sequence ID" value="NWD45361.1"/>
    <property type="molecule type" value="Genomic_DNA"/>
</dbReference>
<dbReference type="Proteomes" id="UP000546584">
    <property type="component" value="Unassembled WGS sequence"/>
</dbReference>
<feature type="signal peptide" evidence="1">
    <location>
        <begin position="1"/>
        <end position="21"/>
    </location>
</feature>
<dbReference type="AlphaFoldDB" id="A0AAJ3H7W1"/>
<keyword evidence="1" id="KW-0732">Signal</keyword>
<evidence type="ECO:0008006" key="4">
    <source>
        <dbReference type="Google" id="ProtNLM"/>
    </source>
</evidence>
<proteinExistence type="predicted"/>
<organism evidence="2 3">
    <name type="scientific">Pseudomonas yamanorum</name>
    <dbReference type="NCBI Taxonomy" id="515393"/>
    <lineage>
        <taxon>Bacteria</taxon>
        <taxon>Pseudomonadati</taxon>
        <taxon>Pseudomonadota</taxon>
        <taxon>Gammaproteobacteria</taxon>
        <taxon>Pseudomonadales</taxon>
        <taxon>Pseudomonadaceae</taxon>
        <taxon>Pseudomonas</taxon>
    </lineage>
</organism>
<evidence type="ECO:0000256" key="1">
    <source>
        <dbReference type="SAM" id="SignalP"/>
    </source>
</evidence>
<gene>
    <name evidence="2" type="ORF">HX826_26120</name>
</gene>
<feature type="chain" id="PRO_5042553648" description="Sel1 repeat family protein" evidence="1">
    <location>
        <begin position="22"/>
        <end position="233"/>
    </location>
</feature>
<reference evidence="2 3" key="1">
    <citation type="submission" date="2020-04" db="EMBL/GenBank/DDBJ databases">
        <title>Molecular characterization of pseudomonads from Agaricus bisporus reveal novel blotch 2 pathogens in Western Europe.</title>
        <authorList>
            <person name="Taparia T."/>
            <person name="Krijger M."/>
            <person name="Haynes E."/>
            <person name="Elpinstone J.G."/>
            <person name="Noble R."/>
            <person name="Van Der Wolf J."/>
        </authorList>
    </citation>
    <scope>NUCLEOTIDE SEQUENCE [LARGE SCALE GENOMIC DNA]</scope>
    <source>
        <strain evidence="2 3">IPO3753</strain>
    </source>
</reference>
<dbReference type="RefSeq" id="WP_177027219.1">
    <property type="nucleotide sequence ID" value="NZ_JACAQR010000047.1"/>
</dbReference>
<accession>A0AAJ3H7W1</accession>
<evidence type="ECO:0000313" key="2">
    <source>
        <dbReference type="EMBL" id="NWD45361.1"/>
    </source>
</evidence>
<comment type="caution">
    <text evidence="2">The sequence shown here is derived from an EMBL/GenBank/DDBJ whole genome shotgun (WGS) entry which is preliminary data.</text>
</comment>
<evidence type="ECO:0000313" key="3">
    <source>
        <dbReference type="Proteomes" id="UP000546584"/>
    </source>
</evidence>
<dbReference type="Gene3D" id="1.25.40.10">
    <property type="entry name" value="Tetratricopeptide repeat domain"/>
    <property type="match status" value="1"/>
</dbReference>
<sequence>MKITLWIALFLGCLLPQLCTANTPHIDPHAESLYQQAVPYLQQANTKLEAVPANFPTASADEKKRSQVLVEEAGELLKPAIKLLEQAAALDHPVAQHRLAMIYVMFYPVDEIKEKACPLLQSSFLQGFAPPALQLSSFCFEFTDTPEFQTTLKAIATGVPAYEQYFPQPAVKLECRAEMPQGMALQWGSSRDYQAEMYRLLGDSNRAQRTEYYQQAIAINDCYKAKKRLGLSQ</sequence>
<protein>
    <recommendedName>
        <fullName evidence="4">Sel1 repeat family protein</fullName>
    </recommendedName>
</protein>
<dbReference type="InterPro" id="IPR011990">
    <property type="entry name" value="TPR-like_helical_dom_sf"/>
</dbReference>
<name>A0AAJ3H7W1_9PSED</name>